<keyword evidence="4 5" id="KW-0949">S-adenosyl-L-methionine</keyword>
<evidence type="ECO:0000313" key="9">
    <source>
        <dbReference type="Proteomes" id="UP000198793"/>
    </source>
</evidence>
<comment type="function">
    <text evidence="5">Methylation of the membrane-bound methyl-accepting chemotaxis proteins (MCP) to form gamma-glutamyl methyl ester residues in MCP.</text>
</comment>
<reference evidence="8 9" key="1">
    <citation type="submission" date="2016-10" db="EMBL/GenBank/DDBJ databases">
        <authorList>
            <person name="de Groot N.N."/>
        </authorList>
    </citation>
    <scope>NUCLEOTIDE SEQUENCE [LARGE SCALE GENOMIC DNA]</scope>
    <source>
        <strain evidence="9">L7-484,KACC 16230,DSM 25025</strain>
    </source>
</reference>
<dbReference type="InterPro" id="IPR050903">
    <property type="entry name" value="Bact_Chemotaxis_MeTrfase"/>
</dbReference>
<gene>
    <name evidence="8" type="ORF">SAMN05192530_101468</name>
</gene>
<feature type="domain" description="CheR-type methyltransferase" evidence="7">
    <location>
        <begin position="16"/>
        <end position="295"/>
    </location>
</feature>
<dbReference type="InterPro" id="IPR022642">
    <property type="entry name" value="CheR_C"/>
</dbReference>
<dbReference type="Proteomes" id="UP000198793">
    <property type="component" value="Unassembled WGS sequence"/>
</dbReference>
<dbReference type="InterPro" id="IPR036804">
    <property type="entry name" value="CheR_N_sf"/>
</dbReference>
<dbReference type="InterPro" id="IPR026024">
    <property type="entry name" value="Chemotaxis_MeTrfase_CheR"/>
</dbReference>
<dbReference type="Gene3D" id="1.10.155.10">
    <property type="entry name" value="Chemotaxis receptor methyltransferase CheR, N-terminal domain"/>
    <property type="match status" value="1"/>
</dbReference>
<dbReference type="Gene3D" id="3.40.50.150">
    <property type="entry name" value="Vaccinia Virus protein VP39"/>
    <property type="match status" value="1"/>
</dbReference>
<accession>A0A1H0CU97</accession>
<feature type="binding site" evidence="6">
    <location>
        <position position="96"/>
    </location>
    <ligand>
        <name>S-adenosyl-L-methionine</name>
        <dbReference type="ChEBI" id="CHEBI:59789"/>
    </ligand>
</feature>
<dbReference type="EC" id="2.1.1.80" evidence="5"/>
<feature type="binding site" evidence="6">
    <location>
        <begin position="221"/>
        <end position="222"/>
    </location>
    <ligand>
        <name>S-adenosyl-L-methionine</name>
        <dbReference type="ChEBI" id="CHEBI:59789"/>
    </ligand>
</feature>
<evidence type="ECO:0000256" key="6">
    <source>
        <dbReference type="PIRSR" id="PIRSR000410-1"/>
    </source>
</evidence>
<keyword evidence="2 5" id="KW-0489">Methyltransferase</keyword>
<name>A0A1H0CU97_9HYPH</name>
<dbReference type="STRING" id="1166073.SAMN05192530_101468"/>
<dbReference type="CDD" id="cd02440">
    <property type="entry name" value="AdoMet_MTases"/>
    <property type="match status" value="1"/>
</dbReference>
<feature type="binding site" evidence="6">
    <location>
        <position position="163"/>
    </location>
    <ligand>
        <name>S-adenosyl-L-methionine</name>
        <dbReference type="ChEBI" id="CHEBI:59789"/>
    </ligand>
</feature>
<evidence type="ECO:0000256" key="3">
    <source>
        <dbReference type="ARBA" id="ARBA00022679"/>
    </source>
</evidence>
<dbReference type="EMBL" id="FNIT01000001">
    <property type="protein sequence ID" value="SDN61480.1"/>
    <property type="molecule type" value="Genomic_DNA"/>
</dbReference>
<dbReference type="RefSeq" id="WP_139183899.1">
    <property type="nucleotide sequence ID" value="NZ_FNIT01000001.1"/>
</dbReference>
<evidence type="ECO:0000256" key="2">
    <source>
        <dbReference type="ARBA" id="ARBA00022603"/>
    </source>
</evidence>
<dbReference type="PIRSF" id="PIRSF000410">
    <property type="entry name" value="CheR"/>
    <property type="match status" value="1"/>
</dbReference>
<dbReference type="GO" id="GO:0032259">
    <property type="term" value="P:methylation"/>
    <property type="evidence" value="ECO:0007669"/>
    <property type="project" value="UniProtKB-KW"/>
</dbReference>
<evidence type="ECO:0000259" key="7">
    <source>
        <dbReference type="PROSITE" id="PS50123"/>
    </source>
</evidence>
<dbReference type="GO" id="GO:0008983">
    <property type="term" value="F:protein-glutamate O-methyltransferase activity"/>
    <property type="evidence" value="ECO:0007669"/>
    <property type="project" value="UniProtKB-EC"/>
</dbReference>
<dbReference type="PANTHER" id="PTHR24422">
    <property type="entry name" value="CHEMOTAXIS PROTEIN METHYLTRANSFERASE"/>
    <property type="match status" value="1"/>
</dbReference>
<evidence type="ECO:0000256" key="1">
    <source>
        <dbReference type="ARBA" id="ARBA00001541"/>
    </source>
</evidence>
<keyword evidence="3 5" id="KW-0808">Transferase</keyword>
<feature type="binding site" evidence="6">
    <location>
        <position position="94"/>
    </location>
    <ligand>
        <name>S-adenosyl-L-methionine</name>
        <dbReference type="ChEBI" id="CHEBI:59789"/>
    </ligand>
</feature>
<dbReference type="SUPFAM" id="SSF47757">
    <property type="entry name" value="Chemotaxis receptor methyltransferase CheR, N-terminal domain"/>
    <property type="match status" value="1"/>
</dbReference>
<dbReference type="AlphaFoldDB" id="A0A1H0CU97"/>
<comment type="catalytic activity">
    <reaction evidence="1 5">
        <text>L-glutamyl-[protein] + S-adenosyl-L-methionine = [protein]-L-glutamate 5-O-methyl ester + S-adenosyl-L-homocysteine</text>
        <dbReference type="Rhea" id="RHEA:24452"/>
        <dbReference type="Rhea" id="RHEA-COMP:10208"/>
        <dbReference type="Rhea" id="RHEA-COMP:10311"/>
        <dbReference type="ChEBI" id="CHEBI:29973"/>
        <dbReference type="ChEBI" id="CHEBI:57856"/>
        <dbReference type="ChEBI" id="CHEBI:59789"/>
        <dbReference type="ChEBI" id="CHEBI:82795"/>
        <dbReference type="EC" id="2.1.1.80"/>
    </reaction>
</comment>
<dbReference type="SMART" id="SM00138">
    <property type="entry name" value="MeTrc"/>
    <property type="match status" value="1"/>
</dbReference>
<evidence type="ECO:0000256" key="4">
    <source>
        <dbReference type="ARBA" id="ARBA00022691"/>
    </source>
</evidence>
<dbReference type="PRINTS" id="PR00996">
    <property type="entry name" value="CHERMTFRASE"/>
</dbReference>
<organism evidence="8 9">
    <name type="scientific">Aureimonas jatrophae</name>
    <dbReference type="NCBI Taxonomy" id="1166073"/>
    <lineage>
        <taxon>Bacteria</taxon>
        <taxon>Pseudomonadati</taxon>
        <taxon>Pseudomonadota</taxon>
        <taxon>Alphaproteobacteria</taxon>
        <taxon>Hyphomicrobiales</taxon>
        <taxon>Aurantimonadaceae</taxon>
        <taxon>Aureimonas</taxon>
    </lineage>
</organism>
<dbReference type="InterPro" id="IPR022641">
    <property type="entry name" value="CheR_N"/>
</dbReference>
<keyword evidence="9" id="KW-1185">Reference proteome</keyword>
<dbReference type="SUPFAM" id="SSF53335">
    <property type="entry name" value="S-adenosyl-L-methionine-dependent methyltransferases"/>
    <property type="match status" value="1"/>
</dbReference>
<dbReference type="InterPro" id="IPR029063">
    <property type="entry name" value="SAM-dependent_MTases_sf"/>
</dbReference>
<dbReference type="OrthoDB" id="9816309at2"/>
<protein>
    <recommendedName>
        <fullName evidence="5">Chemotaxis protein methyltransferase</fullName>
        <ecNumber evidence="5">2.1.1.80</ecNumber>
    </recommendedName>
</protein>
<evidence type="ECO:0000313" key="8">
    <source>
        <dbReference type="EMBL" id="SDN61480.1"/>
    </source>
</evidence>
<dbReference type="PROSITE" id="PS50123">
    <property type="entry name" value="CHER"/>
    <property type="match status" value="1"/>
</dbReference>
<sequence>MAALRKPNPEGTEVIPAWTRVQLADAAFATLVRLVRESCGVAMSDFKKTMLETRLRRRLQATGLESFEAYVALLQKPEGWREEGQNFVDAVVTNETSFFRERAHFDHFTPAEVERLLKNGDGRGLHVWSAAASSGQEAYTMAMVLDSLSEGATRFDWSVLATDISVKVLRMAREAVYRSEDVAPVPPALLDRYVLRSRDEASGTVRIAPELRQRVHFGQLNLMHAEYKPKRTMDVIFCRNVLIYFEPAVQEQVVSKLARHVRPGGLLILGHSDSLRTKTLPLRLVGNNIYERLGDR</sequence>
<proteinExistence type="predicted"/>
<dbReference type="Pfam" id="PF03705">
    <property type="entry name" value="CheR_N"/>
    <property type="match status" value="1"/>
</dbReference>
<feature type="binding site" evidence="6">
    <location>
        <begin position="239"/>
        <end position="240"/>
    </location>
    <ligand>
        <name>S-adenosyl-L-methionine</name>
        <dbReference type="ChEBI" id="CHEBI:59789"/>
    </ligand>
</feature>
<dbReference type="Pfam" id="PF01739">
    <property type="entry name" value="CheR"/>
    <property type="match status" value="1"/>
</dbReference>
<feature type="binding site" evidence="6">
    <location>
        <position position="100"/>
    </location>
    <ligand>
        <name>S-adenosyl-L-methionine</name>
        <dbReference type="ChEBI" id="CHEBI:59789"/>
    </ligand>
</feature>
<dbReference type="PANTHER" id="PTHR24422:SF26">
    <property type="entry name" value="CHEMOTAXIS PROTEIN METHYLTRANSFERASE"/>
    <property type="match status" value="1"/>
</dbReference>
<evidence type="ECO:0000256" key="5">
    <source>
        <dbReference type="PIRNR" id="PIRNR000410"/>
    </source>
</evidence>
<dbReference type="InterPro" id="IPR000780">
    <property type="entry name" value="CheR_MeTrfase"/>
</dbReference>
<feature type="binding site" evidence="6">
    <location>
        <position position="137"/>
    </location>
    <ligand>
        <name>S-adenosyl-L-methionine</name>
        <dbReference type="ChEBI" id="CHEBI:59789"/>
    </ligand>
</feature>